<sequence length="262" mass="29996">MDEVKKYVYKVFTDVTKYPLEILDENAHFDEDLGINSGKQQQIFDYFINKYFPGNSDIFDEVHTIKDVIATIIKHKQQPSTQQPEQKVAVVRNRHSVLGEALCQKLRENNIRIITSSEKTTNVDFFIANPYTYPGKTLSDLQPNDWEDAFMQEVVSLQQELMEIAPRMIHGKILTFSSIAIDKFTANCSLLSAIHRSVETLTRYLCVELASYHIQVNCIATKILHENEAIGELDSFVYEMLRDETWFINGSVITADEGASLC</sequence>
<dbReference type="Gene3D" id="3.40.50.720">
    <property type="entry name" value="NAD(P)-binding Rossmann-like Domain"/>
    <property type="match status" value="1"/>
</dbReference>
<dbReference type="KEGG" id="uam:UABAM_05786"/>
<evidence type="ECO:0000313" key="2">
    <source>
        <dbReference type="Proteomes" id="UP000326354"/>
    </source>
</evidence>
<dbReference type="SUPFAM" id="SSF51735">
    <property type="entry name" value="NAD(P)-binding Rossmann-fold domains"/>
    <property type="match status" value="1"/>
</dbReference>
<accession>A0A5S9ITB9</accession>
<dbReference type="Pfam" id="PF13561">
    <property type="entry name" value="adh_short_C2"/>
    <property type="match status" value="1"/>
</dbReference>
<name>A0A5S9ITB9_UABAM</name>
<reference evidence="1 2" key="1">
    <citation type="submission" date="2019-08" db="EMBL/GenBank/DDBJ databases">
        <title>Complete genome sequence of Candidatus Uab amorphum.</title>
        <authorList>
            <person name="Shiratori T."/>
            <person name="Suzuki S."/>
            <person name="Kakizawa Y."/>
            <person name="Ishida K."/>
        </authorList>
    </citation>
    <scope>NUCLEOTIDE SEQUENCE [LARGE SCALE GENOMIC DNA]</scope>
    <source>
        <strain evidence="1 2">SRT547</strain>
    </source>
</reference>
<dbReference type="Proteomes" id="UP000326354">
    <property type="component" value="Chromosome"/>
</dbReference>
<dbReference type="InterPro" id="IPR002347">
    <property type="entry name" value="SDR_fam"/>
</dbReference>
<dbReference type="RefSeq" id="WP_151971399.1">
    <property type="nucleotide sequence ID" value="NZ_AP019860.1"/>
</dbReference>
<dbReference type="SUPFAM" id="SSF47336">
    <property type="entry name" value="ACP-like"/>
    <property type="match status" value="1"/>
</dbReference>
<dbReference type="OrthoDB" id="9803333at2"/>
<proteinExistence type="predicted"/>
<gene>
    <name evidence="1" type="ORF">UABAM_05786</name>
</gene>
<dbReference type="AlphaFoldDB" id="A0A5S9ITB9"/>
<dbReference type="InterPro" id="IPR036291">
    <property type="entry name" value="NAD(P)-bd_dom_sf"/>
</dbReference>
<dbReference type="Gene3D" id="1.10.1200.10">
    <property type="entry name" value="ACP-like"/>
    <property type="match status" value="1"/>
</dbReference>
<organism evidence="1 2">
    <name type="scientific">Uabimicrobium amorphum</name>
    <dbReference type="NCBI Taxonomy" id="2596890"/>
    <lineage>
        <taxon>Bacteria</taxon>
        <taxon>Pseudomonadati</taxon>
        <taxon>Planctomycetota</taxon>
        <taxon>Candidatus Uabimicrobiia</taxon>
        <taxon>Candidatus Uabimicrobiales</taxon>
        <taxon>Candidatus Uabimicrobiaceae</taxon>
        <taxon>Candidatus Uabimicrobium</taxon>
    </lineage>
</organism>
<dbReference type="EMBL" id="AP019860">
    <property type="protein sequence ID" value="BBM87377.1"/>
    <property type="molecule type" value="Genomic_DNA"/>
</dbReference>
<keyword evidence="2" id="KW-1185">Reference proteome</keyword>
<dbReference type="InterPro" id="IPR036736">
    <property type="entry name" value="ACP-like_sf"/>
</dbReference>
<evidence type="ECO:0000313" key="1">
    <source>
        <dbReference type="EMBL" id="BBM87377.1"/>
    </source>
</evidence>
<protein>
    <submittedName>
        <fullName evidence="1">Uncharacterized protein</fullName>
    </submittedName>
</protein>